<comment type="caution">
    <text evidence="8">The sequence shown here is derived from an EMBL/GenBank/DDBJ whole genome shotgun (WGS) entry which is preliminary data.</text>
</comment>
<dbReference type="GO" id="GO:0044281">
    <property type="term" value="P:small molecule metabolic process"/>
    <property type="evidence" value="ECO:0007669"/>
    <property type="project" value="UniProtKB-ARBA"/>
</dbReference>
<dbReference type="InterPro" id="IPR051400">
    <property type="entry name" value="HAD-like_hydrolase"/>
</dbReference>
<dbReference type="AlphaFoldDB" id="A0A832V960"/>
<protein>
    <recommendedName>
        <fullName evidence="4">Glyceraldehyde 3-phosphate phosphatase</fullName>
    </recommendedName>
</protein>
<name>A0A832V960_9ARCH</name>
<evidence type="ECO:0000256" key="1">
    <source>
        <dbReference type="ARBA" id="ARBA00001946"/>
    </source>
</evidence>
<dbReference type="Gene3D" id="3.40.50.1000">
    <property type="entry name" value="HAD superfamily/HAD-like"/>
    <property type="match status" value="1"/>
</dbReference>
<evidence type="ECO:0000313" key="8">
    <source>
        <dbReference type="EMBL" id="HIJ99895.1"/>
    </source>
</evidence>
<reference evidence="8 9" key="1">
    <citation type="journal article" name="Nat. Commun.">
        <title>Undinarchaeota illuminate DPANN phylogeny and the impact of gene transfer on archaeal evolution.</title>
        <authorList>
            <person name="Dombrowski N."/>
            <person name="Williams T.A."/>
            <person name="Sun J."/>
            <person name="Woodcroft B.J."/>
            <person name="Lee J.H."/>
            <person name="Minh B.Q."/>
            <person name="Rinke C."/>
            <person name="Spang A."/>
        </authorList>
    </citation>
    <scope>NUCLEOTIDE SEQUENCE [LARGE SCALE GENOMIC DNA]</scope>
    <source>
        <strain evidence="8">MAG_bin17</strain>
    </source>
</reference>
<dbReference type="InterPro" id="IPR011950">
    <property type="entry name" value="HAD-SF_hydro_IA_CTE7"/>
</dbReference>
<keyword evidence="6 8" id="KW-0378">Hydrolase</keyword>
<dbReference type="NCBIfam" id="TIGR01509">
    <property type="entry name" value="HAD-SF-IA-v3"/>
    <property type="match status" value="1"/>
</dbReference>
<dbReference type="NCBIfam" id="TIGR02253">
    <property type="entry name" value="CTE7"/>
    <property type="match status" value="1"/>
</dbReference>
<proteinExistence type="inferred from homology"/>
<dbReference type="PANTHER" id="PTHR46470:SF2">
    <property type="entry name" value="GLYCERALDEHYDE 3-PHOSPHATE PHOSPHATASE"/>
    <property type="match status" value="1"/>
</dbReference>
<keyword evidence="9" id="KW-1185">Reference proteome</keyword>
<dbReference type="GO" id="GO:0046872">
    <property type="term" value="F:metal ion binding"/>
    <property type="evidence" value="ECO:0007669"/>
    <property type="project" value="UniProtKB-KW"/>
</dbReference>
<evidence type="ECO:0000256" key="7">
    <source>
        <dbReference type="ARBA" id="ARBA00022842"/>
    </source>
</evidence>
<dbReference type="InterPro" id="IPR041492">
    <property type="entry name" value="HAD_2"/>
</dbReference>
<dbReference type="SFLD" id="SFLDG01135">
    <property type="entry name" value="C1.5.6:_HAD__Beta-PGM__Phospha"/>
    <property type="match status" value="1"/>
</dbReference>
<comment type="function">
    <text evidence="2">Catalyzes the dephosphorylation of D,L-glyceraldehyde 3-phosphate in vitro.</text>
</comment>
<dbReference type="Gene3D" id="1.10.150.520">
    <property type="match status" value="1"/>
</dbReference>
<evidence type="ECO:0000256" key="3">
    <source>
        <dbReference type="ARBA" id="ARBA00007958"/>
    </source>
</evidence>
<dbReference type="InterPro" id="IPR036412">
    <property type="entry name" value="HAD-like_sf"/>
</dbReference>
<evidence type="ECO:0000256" key="5">
    <source>
        <dbReference type="ARBA" id="ARBA00022723"/>
    </source>
</evidence>
<dbReference type="NCBIfam" id="TIGR01662">
    <property type="entry name" value="HAD-SF-IIIA"/>
    <property type="match status" value="1"/>
</dbReference>
<dbReference type="PRINTS" id="PR00413">
    <property type="entry name" value="HADHALOGNASE"/>
</dbReference>
<dbReference type="SFLD" id="SFLDS00003">
    <property type="entry name" value="Haloacid_Dehalogenase"/>
    <property type="match status" value="1"/>
</dbReference>
<dbReference type="InterPro" id="IPR006549">
    <property type="entry name" value="HAD-SF_hydro_IIIA"/>
</dbReference>
<dbReference type="InterPro" id="IPR006439">
    <property type="entry name" value="HAD-SF_hydro_IA"/>
</dbReference>
<sequence length="216" mass="24638">MKCIFFDLDGTLFDTRKLVEQSRRNSVAAMIEAGLPGTEEEVYDSLLKIVEKTGSNYDRHFNELLKERQVQMAGRIIAAGVISYHESKQKNIKTFDGIPEMLEELRKKYTLCVLTNGKLVKQWEKIIRLEIEKYFEFVFVSEEVGKRKPDHAIFLHALKNTGFKAEECIMVGDRDTDLVPAKELGMSTISVGDIEGADFSVTNPKDILDRVKQIES</sequence>
<evidence type="ECO:0000256" key="4">
    <source>
        <dbReference type="ARBA" id="ARBA00019531"/>
    </source>
</evidence>
<dbReference type="SUPFAM" id="SSF56784">
    <property type="entry name" value="HAD-like"/>
    <property type="match status" value="1"/>
</dbReference>
<dbReference type="EMBL" id="DVAD01000018">
    <property type="protein sequence ID" value="HIJ99895.1"/>
    <property type="molecule type" value="Genomic_DNA"/>
</dbReference>
<keyword evidence="7" id="KW-0460">Magnesium</keyword>
<dbReference type="InterPro" id="IPR023214">
    <property type="entry name" value="HAD_sf"/>
</dbReference>
<comment type="similarity">
    <text evidence="3">Belongs to the HAD-like hydrolase superfamily.</text>
</comment>
<evidence type="ECO:0000256" key="6">
    <source>
        <dbReference type="ARBA" id="ARBA00022801"/>
    </source>
</evidence>
<keyword evidence="5" id="KW-0479">Metal-binding</keyword>
<dbReference type="PANTHER" id="PTHR46470">
    <property type="entry name" value="N-ACYLNEURAMINATE-9-PHOSPHATASE"/>
    <property type="match status" value="1"/>
</dbReference>
<dbReference type="SFLD" id="SFLDG01129">
    <property type="entry name" value="C1.5:_HAD__Beta-PGM__Phosphata"/>
    <property type="match status" value="1"/>
</dbReference>
<evidence type="ECO:0000313" key="9">
    <source>
        <dbReference type="Proteomes" id="UP000604391"/>
    </source>
</evidence>
<dbReference type="Proteomes" id="UP000604391">
    <property type="component" value="Unassembled WGS sequence"/>
</dbReference>
<gene>
    <name evidence="8" type="ORF">H1011_03725</name>
</gene>
<dbReference type="NCBIfam" id="TIGR01549">
    <property type="entry name" value="HAD-SF-IA-v1"/>
    <property type="match status" value="1"/>
</dbReference>
<evidence type="ECO:0000256" key="2">
    <source>
        <dbReference type="ARBA" id="ARBA00003513"/>
    </source>
</evidence>
<dbReference type="GO" id="GO:0016791">
    <property type="term" value="F:phosphatase activity"/>
    <property type="evidence" value="ECO:0007669"/>
    <property type="project" value="TreeGrafter"/>
</dbReference>
<accession>A0A832V960</accession>
<organism evidence="8 9">
    <name type="scientific">Candidatus Undinarchaeum marinum</name>
    <dbReference type="NCBI Taxonomy" id="2756141"/>
    <lineage>
        <taxon>Archaea</taxon>
        <taxon>Candidatus Undinarchaeota</taxon>
        <taxon>Candidatus Undinarchaeia</taxon>
        <taxon>Candidatus Undinarchaeales</taxon>
        <taxon>Candidatus Undinarchaeaceae</taxon>
        <taxon>Candidatus Undinarchaeum</taxon>
    </lineage>
</organism>
<dbReference type="Pfam" id="PF13419">
    <property type="entry name" value="HAD_2"/>
    <property type="match status" value="1"/>
</dbReference>
<comment type="cofactor">
    <cofactor evidence="1">
        <name>Mg(2+)</name>
        <dbReference type="ChEBI" id="CHEBI:18420"/>
    </cofactor>
</comment>